<evidence type="ECO:0000313" key="1">
    <source>
        <dbReference type="EMBL" id="EET77288.1"/>
    </source>
</evidence>
<proteinExistence type="predicted"/>
<accession>C6R9P6</accession>
<protein>
    <submittedName>
        <fullName evidence="1">Uncharacterized protein</fullName>
    </submittedName>
</protein>
<organism evidence="1 2">
    <name type="scientific">Corynebacterium tuberculostearicum SK141</name>
    <dbReference type="NCBI Taxonomy" id="553206"/>
    <lineage>
        <taxon>Bacteria</taxon>
        <taxon>Bacillati</taxon>
        <taxon>Actinomycetota</taxon>
        <taxon>Actinomycetes</taxon>
        <taxon>Mycobacteriales</taxon>
        <taxon>Corynebacteriaceae</taxon>
        <taxon>Corynebacterium</taxon>
    </lineage>
</organism>
<gene>
    <name evidence="1" type="ORF">CORTU0001_1339</name>
</gene>
<dbReference type="Proteomes" id="UP000004384">
    <property type="component" value="Unassembled WGS sequence"/>
</dbReference>
<dbReference type="AlphaFoldDB" id="C6R9P6"/>
<comment type="caution">
    <text evidence="1">The sequence shown here is derived from an EMBL/GenBank/DDBJ whole genome shotgun (WGS) entry which is preliminary data.</text>
</comment>
<name>C6R9P6_9CORY</name>
<reference evidence="1 2" key="1">
    <citation type="submission" date="2009-06" db="EMBL/GenBank/DDBJ databases">
        <authorList>
            <person name="Dodson R."/>
            <person name="Sebastian Y."/>
            <person name="Madupu R."/>
            <person name="Durkin A.S."/>
            <person name="Torralba M."/>
            <person name="Methe B."/>
            <person name="Sutton G.G."/>
            <person name="Strausberg R.L."/>
            <person name="Nelson K.E."/>
        </authorList>
    </citation>
    <scope>NUCLEOTIDE SEQUENCE [LARGE SCALE GENOMIC DNA]</scope>
    <source>
        <strain evidence="1 2">SK141</strain>
    </source>
</reference>
<sequence>MPYWPHTINTGICVVDQATMFQRVSSYQERGNYARRKVFK</sequence>
<evidence type="ECO:0000313" key="2">
    <source>
        <dbReference type="Proteomes" id="UP000004384"/>
    </source>
</evidence>
<dbReference type="EMBL" id="ACVP01000021">
    <property type="protein sequence ID" value="EET77288.1"/>
    <property type="molecule type" value="Genomic_DNA"/>
</dbReference>